<evidence type="ECO:0000259" key="12">
    <source>
        <dbReference type="PROSITE" id="PS51195"/>
    </source>
</evidence>
<sequence length="429" mass="48745">MEQISFDDLKISKEIKQAVKDMGFEEPTPIQSLTIPEALQGKDIIGQAQTGTGKTVAFGIPVLESIFVKDNSPQAIIICPTRELSIQVAEELGKLSNHMRKLHILPVYGGQPIGRQLRSLKKGVHIIIGTPGRLLDHIQRGTLDLSGIEIAVLDEADEMLDMGFREDIEKILRKTPKKRQTLLFSATMPNTIKKLTHNYQNNPKHLRVAQHLITVPEIEQFYFEAREKMKLETLSRLMDTYDINLALVFCNTKRRVDRLVRDLKSRGYSVDGIHGDLSQKQRDNVMNKFRKGRIDILVATDVAARGIDVPDVEAVFNYDVPNDNEYYVHRIGRTGRAGKTGYAFTFVAGKEIYKLRDIQKYTKSKIKQQKIPSIDDIKEMKVNILLNKIKQVIENDNLDKDIHMIESLVEVGYNSIDIAAALLKMNKEQ</sequence>
<keyword evidence="5 9" id="KW-0347">Helicase</keyword>
<dbReference type="GO" id="GO:0033592">
    <property type="term" value="F:RNA strand annealing activity"/>
    <property type="evidence" value="ECO:0007669"/>
    <property type="project" value="TreeGrafter"/>
</dbReference>
<protein>
    <recommendedName>
        <fullName evidence="1">RNA helicase</fullName>
        <ecNumber evidence="1">3.6.4.13</ecNumber>
    </recommendedName>
</protein>
<dbReference type="InterPro" id="IPR057325">
    <property type="entry name" value="DeaD_dimer"/>
</dbReference>
<evidence type="ECO:0000256" key="7">
    <source>
        <dbReference type="ARBA" id="ARBA00023016"/>
    </source>
</evidence>
<evidence type="ECO:0000256" key="3">
    <source>
        <dbReference type="ARBA" id="ARBA00022741"/>
    </source>
</evidence>
<evidence type="ECO:0000313" key="13">
    <source>
        <dbReference type="EMBL" id="KZX16803.1"/>
    </source>
</evidence>
<dbReference type="GO" id="GO:0140097">
    <property type="term" value="F:catalytic activity, acting on DNA"/>
    <property type="evidence" value="ECO:0007669"/>
    <property type="project" value="UniProtKB-ARBA"/>
</dbReference>
<dbReference type="InterPro" id="IPR044742">
    <property type="entry name" value="DEAD/DEAH_RhlB"/>
</dbReference>
<evidence type="ECO:0000259" key="11">
    <source>
        <dbReference type="PROSITE" id="PS51194"/>
    </source>
</evidence>
<keyword evidence="2" id="KW-0963">Cytoplasm</keyword>
<dbReference type="EC" id="3.6.4.13" evidence="1"/>
<dbReference type="PROSITE" id="PS51192">
    <property type="entry name" value="HELICASE_ATP_BIND_1"/>
    <property type="match status" value="1"/>
</dbReference>
<dbReference type="GO" id="GO:0005829">
    <property type="term" value="C:cytosol"/>
    <property type="evidence" value="ECO:0007669"/>
    <property type="project" value="TreeGrafter"/>
</dbReference>
<dbReference type="CDD" id="cd18787">
    <property type="entry name" value="SF2_C_DEAD"/>
    <property type="match status" value="1"/>
</dbReference>
<comment type="caution">
    <text evidence="13">The sequence shown here is derived from an EMBL/GenBank/DDBJ whole genome shotgun (WGS) entry which is preliminary data.</text>
</comment>
<dbReference type="InterPro" id="IPR001650">
    <property type="entry name" value="Helicase_C-like"/>
</dbReference>
<dbReference type="CDD" id="cd00268">
    <property type="entry name" value="DEADc"/>
    <property type="match status" value="1"/>
</dbReference>
<keyword evidence="14" id="KW-1185">Reference proteome</keyword>
<dbReference type="InterPro" id="IPR014001">
    <property type="entry name" value="Helicase_ATP-bd"/>
</dbReference>
<dbReference type="AlphaFoldDB" id="A0A166EM44"/>
<proteinExistence type="inferred from homology"/>
<dbReference type="SUPFAM" id="SSF52540">
    <property type="entry name" value="P-loop containing nucleoside triphosphate hydrolases"/>
    <property type="match status" value="1"/>
</dbReference>
<gene>
    <name evidence="13" type="primary">cshA</name>
    <name evidence="13" type="ORF">MBCUT_05220</name>
</gene>
<dbReference type="InterPro" id="IPR000629">
    <property type="entry name" value="RNA-helicase_DEAD-box_CS"/>
</dbReference>
<comment type="similarity">
    <text evidence="9">Belongs to the DEAD box helicase family.</text>
</comment>
<evidence type="ECO:0000256" key="2">
    <source>
        <dbReference type="ARBA" id="ARBA00022490"/>
    </source>
</evidence>
<evidence type="ECO:0000256" key="1">
    <source>
        <dbReference type="ARBA" id="ARBA00012552"/>
    </source>
</evidence>
<feature type="short sequence motif" description="Q motif" evidence="8">
    <location>
        <begin position="4"/>
        <end position="32"/>
    </location>
</feature>
<accession>A0A166EM44</accession>
<keyword evidence="6 9" id="KW-0067">ATP-binding</keyword>
<dbReference type="Pfam" id="PF00271">
    <property type="entry name" value="Helicase_C"/>
    <property type="match status" value="1"/>
</dbReference>
<dbReference type="GO" id="GO:0005524">
    <property type="term" value="F:ATP binding"/>
    <property type="evidence" value="ECO:0007669"/>
    <property type="project" value="UniProtKB-KW"/>
</dbReference>
<dbReference type="Pfam" id="PF00270">
    <property type="entry name" value="DEAD"/>
    <property type="match status" value="1"/>
</dbReference>
<dbReference type="OrthoDB" id="4631at2157"/>
<dbReference type="InterPro" id="IPR050547">
    <property type="entry name" value="DEAD_box_RNA_helicases"/>
</dbReference>
<dbReference type="PROSITE" id="PS00039">
    <property type="entry name" value="DEAD_ATP_HELICASE"/>
    <property type="match status" value="1"/>
</dbReference>
<name>A0A166EM44_9EURY</name>
<dbReference type="STRING" id="47311.MBCUT_05220"/>
<dbReference type="SMART" id="SM00487">
    <property type="entry name" value="DEXDc"/>
    <property type="match status" value="1"/>
</dbReference>
<dbReference type="GO" id="GO:0016787">
    <property type="term" value="F:hydrolase activity"/>
    <property type="evidence" value="ECO:0007669"/>
    <property type="project" value="UniProtKB-KW"/>
</dbReference>
<feature type="domain" description="DEAD-box RNA helicase Q" evidence="12">
    <location>
        <begin position="4"/>
        <end position="32"/>
    </location>
</feature>
<evidence type="ECO:0000256" key="9">
    <source>
        <dbReference type="RuleBase" id="RU000492"/>
    </source>
</evidence>
<dbReference type="PANTHER" id="PTHR47963">
    <property type="entry name" value="DEAD-BOX ATP-DEPENDENT RNA HELICASE 47, MITOCHONDRIAL"/>
    <property type="match status" value="1"/>
</dbReference>
<dbReference type="FunFam" id="3.40.50.300:FF:000108">
    <property type="entry name" value="ATP-dependent RNA helicase RhlE"/>
    <property type="match status" value="1"/>
</dbReference>
<dbReference type="GO" id="GO:0005840">
    <property type="term" value="C:ribosome"/>
    <property type="evidence" value="ECO:0007669"/>
    <property type="project" value="TreeGrafter"/>
</dbReference>
<dbReference type="SMART" id="SM00490">
    <property type="entry name" value="HELICc"/>
    <property type="match status" value="1"/>
</dbReference>
<keyword evidence="4 9" id="KW-0378">Hydrolase</keyword>
<dbReference type="PROSITE" id="PS51195">
    <property type="entry name" value="Q_MOTIF"/>
    <property type="match status" value="1"/>
</dbReference>
<dbReference type="Proteomes" id="UP000077275">
    <property type="component" value="Unassembled WGS sequence"/>
</dbReference>
<dbReference type="EMBL" id="LWMW01000086">
    <property type="protein sequence ID" value="KZX16803.1"/>
    <property type="molecule type" value="Genomic_DNA"/>
</dbReference>
<evidence type="ECO:0000259" key="10">
    <source>
        <dbReference type="PROSITE" id="PS51192"/>
    </source>
</evidence>
<keyword evidence="3 9" id="KW-0547">Nucleotide-binding</keyword>
<dbReference type="PATRIC" id="fig|47311.3.peg.602"/>
<dbReference type="PANTHER" id="PTHR47963:SF8">
    <property type="entry name" value="ATP-DEPENDENT RNA HELICASE DEAD"/>
    <property type="match status" value="1"/>
</dbReference>
<dbReference type="InterPro" id="IPR011545">
    <property type="entry name" value="DEAD/DEAH_box_helicase_dom"/>
</dbReference>
<feature type="domain" description="Helicase ATP-binding" evidence="10">
    <location>
        <begin position="35"/>
        <end position="206"/>
    </location>
</feature>
<dbReference type="InterPro" id="IPR027417">
    <property type="entry name" value="P-loop_NTPase"/>
</dbReference>
<organism evidence="13 14">
    <name type="scientific">Methanobrevibacter cuticularis</name>
    <dbReference type="NCBI Taxonomy" id="47311"/>
    <lineage>
        <taxon>Archaea</taxon>
        <taxon>Methanobacteriati</taxon>
        <taxon>Methanobacteriota</taxon>
        <taxon>Methanomada group</taxon>
        <taxon>Methanobacteria</taxon>
        <taxon>Methanobacteriales</taxon>
        <taxon>Methanobacteriaceae</taxon>
        <taxon>Methanobrevibacter</taxon>
    </lineage>
</organism>
<dbReference type="InterPro" id="IPR014014">
    <property type="entry name" value="RNA_helicase_DEAD_Q_motif"/>
</dbReference>
<dbReference type="GO" id="GO:0003724">
    <property type="term" value="F:RNA helicase activity"/>
    <property type="evidence" value="ECO:0007669"/>
    <property type="project" value="UniProtKB-EC"/>
</dbReference>
<dbReference type="RefSeq" id="WP_067258625.1">
    <property type="nucleotide sequence ID" value="NZ_LWMW01000086.1"/>
</dbReference>
<feature type="domain" description="Helicase C-terminal" evidence="11">
    <location>
        <begin position="217"/>
        <end position="378"/>
    </location>
</feature>
<dbReference type="GO" id="GO:0009409">
    <property type="term" value="P:response to cold"/>
    <property type="evidence" value="ECO:0007669"/>
    <property type="project" value="TreeGrafter"/>
</dbReference>
<evidence type="ECO:0000256" key="5">
    <source>
        <dbReference type="ARBA" id="ARBA00022806"/>
    </source>
</evidence>
<keyword evidence="7" id="KW-0346">Stress response</keyword>
<reference evidence="13 14" key="1">
    <citation type="submission" date="2016-04" db="EMBL/GenBank/DDBJ databases">
        <title>Genome sequence of Methanobrevibacter cuticularis DSM 11139.</title>
        <authorList>
            <person name="Poehlein A."/>
            <person name="Seedorf H."/>
            <person name="Daniel R."/>
        </authorList>
    </citation>
    <scope>NUCLEOTIDE SEQUENCE [LARGE SCALE GENOMIC DNA]</scope>
    <source>
        <strain evidence="13 14">DSM 11139</strain>
    </source>
</reference>
<evidence type="ECO:0000256" key="8">
    <source>
        <dbReference type="PROSITE-ProRule" id="PRU00552"/>
    </source>
</evidence>
<evidence type="ECO:0000256" key="4">
    <source>
        <dbReference type="ARBA" id="ARBA00022801"/>
    </source>
</evidence>
<dbReference type="Pfam" id="PF25399">
    <property type="entry name" value="DeaD_dimer"/>
    <property type="match status" value="1"/>
</dbReference>
<dbReference type="PROSITE" id="PS51194">
    <property type="entry name" value="HELICASE_CTER"/>
    <property type="match status" value="1"/>
</dbReference>
<evidence type="ECO:0000313" key="14">
    <source>
        <dbReference type="Proteomes" id="UP000077275"/>
    </source>
</evidence>
<evidence type="ECO:0000256" key="6">
    <source>
        <dbReference type="ARBA" id="ARBA00022840"/>
    </source>
</evidence>
<dbReference type="Gene3D" id="3.40.50.300">
    <property type="entry name" value="P-loop containing nucleotide triphosphate hydrolases"/>
    <property type="match status" value="2"/>
</dbReference>